<evidence type="ECO:0000256" key="1">
    <source>
        <dbReference type="ARBA" id="ARBA00022729"/>
    </source>
</evidence>
<accession>A0ABS0AMI6</accession>
<dbReference type="Proteomes" id="UP000662703">
    <property type="component" value="Unassembled WGS sequence"/>
</dbReference>
<dbReference type="SUPFAM" id="SSF56925">
    <property type="entry name" value="OMPA-like"/>
    <property type="match status" value="1"/>
</dbReference>
<dbReference type="RefSeq" id="WP_194864157.1">
    <property type="nucleotide sequence ID" value="NZ_ARXX01000006.1"/>
</dbReference>
<gene>
    <name evidence="4" type="ORF">Y5W_00640</name>
</gene>
<dbReference type="InterPro" id="IPR027385">
    <property type="entry name" value="Beta-barrel_OMP"/>
</dbReference>
<feature type="domain" description="Outer membrane protein beta-barrel" evidence="3">
    <location>
        <begin position="7"/>
        <end position="199"/>
    </location>
</feature>
<protein>
    <recommendedName>
        <fullName evidence="3">Outer membrane protein beta-barrel domain-containing protein</fullName>
    </recommendedName>
</protein>
<dbReference type="InterPro" id="IPR011250">
    <property type="entry name" value="OMP/PagP_B-barrel"/>
</dbReference>
<evidence type="ECO:0000313" key="4">
    <source>
        <dbReference type="EMBL" id="MBF5055346.1"/>
    </source>
</evidence>
<dbReference type="Pfam" id="PF13505">
    <property type="entry name" value="OMP_b-brl"/>
    <property type="match status" value="1"/>
</dbReference>
<organism evidence="4 5">
    <name type="scientific">Alloalcanivorax profundimaris</name>
    <dbReference type="NCBI Taxonomy" id="2735259"/>
    <lineage>
        <taxon>Bacteria</taxon>
        <taxon>Pseudomonadati</taxon>
        <taxon>Pseudomonadota</taxon>
        <taxon>Gammaproteobacteria</taxon>
        <taxon>Oceanospirillales</taxon>
        <taxon>Alcanivoracaceae</taxon>
        <taxon>Alloalcanivorax</taxon>
    </lineage>
</organism>
<name>A0ABS0AMI6_9GAMM</name>
<keyword evidence="5" id="KW-1185">Reference proteome</keyword>
<feature type="chain" id="PRO_5046737100" description="Outer membrane protein beta-barrel domain-containing protein" evidence="2">
    <location>
        <begin position="24"/>
        <end position="199"/>
    </location>
</feature>
<evidence type="ECO:0000313" key="5">
    <source>
        <dbReference type="Proteomes" id="UP000662703"/>
    </source>
</evidence>
<feature type="signal peptide" evidence="2">
    <location>
        <begin position="1"/>
        <end position="23"/>
    </location>
</feature>
<sequence length="199" mass="21521">MKKQFLLAAAVSSLTILPLTAQADVGFLVGAAAARDQSNLDDFIDKNSPLSASSADAEIGTDIYIGLAANDMITFRLGHRSFGDVETDITDGFAVGQAELEADGIYLAVDAMFAVTETFYVGGTLGNQDVDMDFTIRGPGGAEKIKDDARDFFYGLRAAWFLSEQAAITGSFNRYKFEVEDADEDIEYDSLAVGLEYRF</sequence>
<dbReference type="EMBL" id="ARXX01000006">
    <property type="protein sequence ID" value="MBF5055346.1"/>
    <property type="molecule type" value="Genomic_DNA"/>
</dbReference>
<reference evidence="4 5" key="1">
    <citation type="submission" date="2012-09" db="EMBL/GenBank/DDBJ databases">
        <title>Genome Sequence of alkane-degrading Bacterium Alcanivorax sp. 521-1.</title>
        <authorList>
            <person name="Lai Q."/>
            <person name="Shao Z."/>
        </authorList>
    </citation>
    <scope>NUCLEOTIDE SEQUENCE [LARGE SCALE GENOMIC DNA]</scope>
    <source>
        <strain evidence="4 5">521-1</strain>
    </source>
</reference>
<proteinExistence type="predicted"/>
<dbReference type="Gene3D" id="2.40.160.20">
    <property type="match status" value="1"/>
</dbReference>
<comment type="caution">
    <text evidence="4">The sequence shown here is derived from an EMBL/GenBank/DDBJ whole genome shotgun (WGS) entry which is preliminary data.</text>
</comment>
<keyword evidence="1 2" id="KW-0732">Signal</keyword>
<evidence type="ECO:0000259" key="3">
    <source>
        <dbReference type="Pfam" id="PF13505"/>
    </source>
</evidence>
<evidence type="ECO:0000256" key="2">
    <source>
        <dbReference type="SAM" id="SignalP"/>
    </source>
</evidence>